<evidence type="ECO:0000313" key="2">
    <source>
        <dbReference type="Proteomes" id="UP000789342"/>
    </source>
</evidence>
<reference evidence="1" key="1">
    <citation type="submission" date="2021-06" db="EMBL/GenBank/DDBJ databases">
        <authorList>
            <person name="Kallberg Y."/>
            <person name="Tangrot J."/>
            <person name="Rosling A."/>
        </authorList>
    </citation>
    <scope>NUCLEOTIDE SEQUENCE</scope>
    <source>
        <strain evidence="1">CL551</strain>
    </source>
</reference>
<protein>
    <submittedName>
        <fullName evidence="1">11724_t:CDS:1</fullName>
    </submittedName>
</protein>
<evidence type="ECO:0000313" key="1">
    <source>
        <dbReference type="EMBL" id="CAG8644363.1"/>
    </source>
</evidence>
<gene>
    <name evidence="1" type="ORF">AMORRO_LOCUS9664</name>
</gene>
<dbReference type="EMBL" id="CAJVPV010009701">
    <property type="protein sequence ID" value="CAG8644363.1"/>
    <property type="molecule type" value="Genomic_DNA"/>
</dbReference>
<dbReference type="AlphaFoldDB" id="A0A9N9DM90"/>
<accession>A0A9N9DM90</accession>
<name>A0A9N9DM90_9GLOM</name>
<dbReference type="Proteomes" id="UP000789342">
    <property type="component" value="Unassembled WGS sequence"/>
</dbReference>
<comment type="caution">
    <text evidence="1">The sequence shown here is derived from an EMBL/GenBank/DDBJ whole genome shotgun (WGS) entry which is preliminary data.</text>
</comment>
<dbReference type="OrthoDB" id="2391949at2759"/>
<feature type="non-terminal residue" evidence="1">
    <location>
        <position position="536"/>
    </location>
</feature>
<organism evidence="1 2">
    <name type="scientific">Acaulospora morrowiae</name>
    <dbReference type="NCBI Taxonomy" id="94023"/>
    <lineage>
        <taxon>Eukaryota</taxon>
        <taxon>Fungi</taxon>
        <taxon>Fungi incertae sedis</taxon>
        <taxon>Mucoromycota</taxon>
        <taxon>Glomeromycotina</taxon>
        <taxon>Glomeromycetes</taxon>
        <taxon>Diversisporales</taxon>
        <taxon>Acaulosporaceae</taxon>
        <taxon>Acaulospora</taxon>
    </lineage>
</organism>
<proteinExistence type="predicted"/>
<sequence length="536" mass="58927">MRDQALAISQEQKLVSDSTLRRVRRGLQITLAQLQTITSDESSNGLNGLNGFDHVVYNDGTILLRVTAPGDDNNKCNRGLNLRLIYPDGKIANVINSDLQIPSDNFCSVNGTEFTKKTTVDPISGGIPDSVRVYAIPDNYILVTYFQNRQTYEVRGLMLNWSGQVNFNVNIFALHSNTSFGNSCNDSEIVPNHNTISGGFLRVCYMGSQSIQWTKWSSTNGTMSVISNGTLNTQNRFSNFTTDLTKIFATEKGDYCIITSNYTSDPSTWKIFSSFITPANNYSSPSSVVGPLQIYERATNDTSLNIRSCSIQYTSFGYKCLVQNGQTFVIINFISTGSVLTVREIQSPLPTPSNITATLPLFYGGILIITQNLTQNAVNGSVFSDTNVAASVQFPIAYRYLQAGVFLNNSVWMIGVDGNLNEWRIATFSNFSEYSTIEGGANNTLGGPGFYGSAYIQSASPLKDTIFPPRTVSELTIVCTEPPRLSTGNISIWQSNNSISSYDIYGQKYDILRQTTSGLNSKFVLLAEDGKTVKVK</sequence>
<keyword evidence="2" id="KW-1185">Reference proteome</keyword>